<evidence type="ECO:0000256" key="1">
    <source>
        <dbReference type="SAM" id="MobiDB-lite"/>
    </source>
</evidence>
<evidence type="ECO:0000313" key="3">
    <source>
        <dbReference type="Proteomes" id="UP001142489"/>
    </source>
</evidence>
<proteinExistence type="predicted"/>
<protein>
    <submittedName>
        <fullName evidence="2">Uncharacterized protein</fullName>
    </submittedName>
</protein>
<feature type="region of interest" description="Disordered" evidence="1">
    <location>
        <begin position="1"/>
        <end position="20"/>
    </location>
</feature>
<reference evidence="2" key="1">
    <citation type="journal article" date="2023" name="DNA Res.">
        <title>Chromosome-level genome assembly of Phrynocephalus forsythii using third-generation DNA sequencing and Hi-C analysis.</title>
        <authorList>
            <person name="Qi Y."/>
            <person name="Zhao W."/>
            <person name="Zhao Y."/>
            <person name="Niu C."/>
            <person name="Cao S."/>
            <person name="Zhang Y."/>
        </authorList>
    </citation>
    <scope>NUCLEOTIDE SEQUENCE</scope>
    <source>
        <tissue evidence="2">Muscle</tissue>
    </source>
</reference>
<keyword evidence="3" id="KW-1185">Reference proteome</keyword>
<organism evidence="2 3">
    <name type="scientific">Phrynocephalus forsythii</name>
    <dbReference type="NCBI Taxonomy" id="171643"/>
    <lineage>
        <taxon>Eukaryota</taxon>
        <taxon>Metazoa</taxon>
        <taxon>Chordata</taxon>
        <taxon>Craniata</taxon>
        <taxon>Vertebrata</taxon>
        <taxon>Euteleostomi</taxon>
        <taxon>Lepidosauria</taxon>
        <taxon>Squamata</taxon>
        <taxon>Bifurcata</taxon>
        <taxon>Unidentata</taxon>
        <taxon>Episquamata</taxon>
        <taxon>Toxicofera</taxon>
        <taxon>Iguania</taxon>
        <taxon>Acrodonta</taxon>
        <taxon>Agamidae</taxon>
        <taxon>Agaminae</taxon>
        <taxon>Phrynocephalus</taxon>
    </lineage>
</organism>
<dbReference type="AlphaFoldDB" id="A0A9Q0XCI2"/>
<feature type="region of interest" description="Disordered" evidence="1">
    <location>
        <begin position="100"/>
        <end position="131"/>
    </location>
</feature>
<gene>
    <name evidence="2" type="ORF">JRQ81_008676</name>
</gene>
<evidence type="ECO:0000313" key="2">
    <source>
        <dbReference type="EMBL" id="KAJ7308161.1"/>
    </source>
</evidence>
<dbReference type="EMBL" id="JAPFRF010000018">
    <property type="protein sequence ID" value="KAJ7308161.1"/>
    <property type="molecule type" value="Genomic_DNA"/>
</dbReference>
<dbReference type="Proteomes" id="UP001142489">
    <property type="component" value="Unassembled WGS sequence"/>
</dbReference>
<accession>A0A9Q0XCI2</accession>
<comment type="caution">
    <text evidence="2">The sequence shown here is derived from an EMBL/GenBank/DDBJ whole genome shotgun (WGS) entry which is preliminary data.</text>
</comment>
<sequence length="131" mass="13807">MRKRRRAMGEEGVEGSHGTQVALKVLDPRHGRWVEEDQRTVHGNVSAMKVLLVEAGDPAAGQPPFIKLSGPGVRPASLPGGPKKKIVVGLPCFKVIAVTAKGKQAPKSDHGAEGGLTDTARERNPPPAVDP</sequence>
<name>A0A9Q0XCI2_9SAUR</name>